<protein>
    <submittedName>
        <fullName evidence="1">Uncharacterized protein</fullName>
    </submittedName>
</protein>
<gene>
    <name evidence="1" type="ORF">FHS19_007021</name>
</gene>
<dbReference type="AlphaFoldDB" id="A0A839U0D4"/>
<reference evidence="1 2" key="1">
    <citation type="submission" date="2020-08" db="EMBL/GenBank/DDBJ databases">
        <title>Genomic Encyclopedia of Type Strains, Phase III (KMG-III): the genomes of soil and plant-associated and newly described type strains.</title>
        <authorList>
            <person name="Whitman W."/>
        </authorList>
    </citation>
    <scope>NUCLEOTIDE SEQUENCE [LARGE SCALE GENOMIC DNA]</scope>
    <source>
        <strain evidence="1 2">CECT 5831</strain>
    </source>
</reference>
<dbReference type="RefSeq" id="WP_183587989.1">
    <property type="nucleotide sequence ID" value="NZ_JACHXJ010000016.1"/>
</dbReference>
<dbReference type="EMBL" id="JACHXJ010000016">
    <property type="protein sequence ID" value="MBB3132292.1"/>
    <property type="molecule type" value="Genomic_DNA"/>
</dbReference>
<organism evidence="1 2">
    <name type="scientific">Paenibacillus rhizosphaerae</name>
    <dbReference type="NCBI Taxonomy" id="297318"/>
    <lineage>
        <taxon>Bacteria</taxon>
        <taxon>Bacillati</taxon>
        <taxon>Bacillota</taxon>
        <taxon>Bacilli</taxon>
        <taxon>Bacillales</taxon>
        <taxon>Paenibacillaceae</taxon>
        <taxon>Paenibacillus</taxon>
    </lineage>
</organism>
<proteinExistence type="predicted"/>
<comment type="caution">
    <text evidence="1">The sequence shown here is derived from an EMBL/GenBank/DDBJ whole genome shotgun (WGS) entry which is preliminary data.</text>
</comment>
<accession>A0A839U0D4</accession>
<evidence type="ECO:0000313" key="1">
    <source>
        <dbReference type="EMBL" id="MBB3132292.1"/>
    </source>
</evidence>
<evidence type="ECO:0000313" key="2">
    <source>
        <dbReference type="Proteomes" id="UP000517523"/>
    </source>
</evidence>
<sequence length="339" mass="38329">MANEDWKTELRGTWTSAGRAVHWAIVKKRELSLTEFMGYSSHAFRININGDNVDVAGPTGYEWEDILPKGLLNLGFRCKWLRTPNFTPPTPEMLAEALEMIQDSIDRGIPAVGWDLLIPEFGIIYGYDDGENVLHVKDPRGDGKLSYERLGRGQVTEMFVLTLTDSFDISKEMMLSGALDMIIDHARRRQHNYDLPKYENGLKAYEAWIRAFTNRTVDAFGNSYNTSVVYDARKHAYRFLRGLAIDWNGVTTLEQEVRKHSECAAEHYAVVEQSLGVLNEMFPFPDGGAPNDSVHAERAIARLNAAKAAEEKGLLELETMRELLTAKQWVNGKARTLLS</sequence>
<name>A0A839U0D4_9BACL</name>
<dbReference type="Proteomes" id="UP000517523">
    <property type="component" value="Unassembled WGS sequence"/>
</dbReference>